<reference evidence="2" key="1">
    <citation type="journal article" date="2020" name="mSystems">
        <title>Genome- and Community-Level Interaction Insights into Carbon Utilization and Element Cycling Functions of Hydrothermarchaeota in Hydrothermal Sediment.</title>
        <authorList>
            <person name="Zhou Z."/>
            <person name="Liu Y."/>
            <person name="Xu W."/>
            <person name="Pan J."/>
            <person name="Luo Z.H."/>
            <person name="Li M."/>
        </authorList>
    </citation>
    <scope>NUCLEOTIDE SEQUENCE [LARGE SCALE GENOMIC DNA]</scope>
    <source>
        <strain evidence="2">HyVt-456</strain>
    </source>
</reference>
<feature type="coiled-coil region" evidence="1">
    <location>
        <begin position="57"/>
        <end position="109"/>
    </location>
</feature>
<name>A0A7V1LPF8_CALAY</name>
<comment type="caution">
    <text evidence="2">The sequence shown here is derived from an EMBL/GenBank/DDBJ whole genome shotgun (WGS) entry which is preliminary data.</text>
</comment>
<evidence type="ECO:0000256" key="1">
    <source>
        <dbReference type="SAM" id="Coils"/>
    </source>
</evidence>
<dbReference type="AlphaFoldDB" id="A0A7V1LPF8"/>
<accession>A0A7V1LPF8</accession>
<sequence>MTQTKRISFEVSAPIYKEIEELARQHNMPVHKFAEYMTRMFNLSVEDLAPLDISKAKNNLERDLKIMSVNLEKQQHLLELVLRSIYSSLMRLESQFKQQRIEAADELEKDFERIALFVDSLPQ</sequence>
<gene>
    <name evidence="2" type="ORF">ENJ10_11340</name>
</gene>
<evidence type="ECO:0000313" key="2">
    <source>
        <dbReference type="EMBL" id="HED11272.1"/>
    </source>
</evidence>
<keyword evidence="1" id="KW-0175">Coiled coil</keyword>
<organism evidence="2">
    <name type="scientific">Caldithrix abyssi</name>
    <dbReference type="NCBI Taxonomy" id="187145"/>
    <lineage>
        <taxon>Bacteria</taxon>
        <taxon>Pseudomonadati</taxon>
        <taxon>Calditrichota</taxon>
        <taxon>Calditrichia</taxon>
        <taxon>Calditrichales</taxon>
        <taxon>Calditrichaceae</taxon>
        <taxon>Caldithrix</taxon>
    </lineage>
</organism>
<dbReference type="EMBL" id="DRLD01000313">
    <property type="protein sequence ID" value="HED11272.1"/>
    <property type="molecule type" value="Genomic_DNA"/>
</dbReference>
<protein>
    <submittedName>
        <fullName evidence="2">Uncharacterized protein</fullName>
    </submittedName>
</protein>
<proteinExistence type="predicted"/>
<dbReference type="Proteomes" id="UP000886005">
    <property type="component" value="Unassembled WGS sequence"/>
</dbReference>